<reference evidence="1 2" key="1">
    <citation type="submission" date="2021-06" db="EMBL/GenBank/DDBJ databases">
        <authorList>
            <person name="Palmer J.M."/>
        </authorList>
    </citation>
    <scope>NUCLEOTIDE SEQUENCE [LARGE SCALE GENOMIC DNA]</scope>
    <source>
        <strain evidence="1 2">AS_MEX2019</strain>
        <tissue evidence="1">Muscle</tissue>
    </source>
</reference>
<dbReference type="Gene3D" id="3.30.40.10">
    <property type="entry name" value="Zinc/RING finger domain, C3HC4 (zinc finger)"/>
    <property type="match status" value="1"/>
</dbReference>
<organism evidence="1 2">
    <name type="scientific">Ameca splendens</name>
    <dbReference type="NCBI Taxonomy" id="208324"/>
    <lineage>
        <taxon>Eukaryota</taxon>
        <taxon>Metazoa</taxon>
        <taxon>Chordata</taxon>
        <taxon>Craniata</taxon>
        <taxon>Vertebrata</taxon>
        <taxon>Euteleostomi</taxon>
        <taxon>Actinopterygii</taxon>
        <taxon>Neopterygii</taxon>
        <taxon>Teleostei</taxon>
        <taxon>Neoteleostei</taxon>
        <taxon>Acanthomorphata</taxon>
        <taxon>Ovalentaria</taxon>
        <taxon>Atherinomorphae</taxon>
        <taxon>Cyprinodontiformes</taxon>
        <taxon>Goodeidae</taxon>
        <taxon>Ameca</taxon>
    </lineage>
</organism>
<accession>A0ABV1AEX5</accession>
<dbReference type="Proteomes" id="UP001469553">
    <property type="component" value="Unassembled WGS sequence"/>
</dbReference>
<evidence type="ECO:0000313" key="1">
    <source>
        <dbReference type="EMBL" id="MEQ2317109.1"/>
    </source>
</evidence>
<dbReference type="EMBL" id="JAHRIP010092775">
    <property type="protein sequence ID" value="MEQ2317109.1"/>
    <property type="molecule type" value="Genomic_DNA"/>
</dbReference>
<proteinExistence type="predicted"/>
<gene>
    <name evidence="1" type="ORF">AMECASPLE_039351</name>
</gene>
<dbReference type="InterPro" id="IPR011011">
    <property type="entry name" value="Znf_FYVE_PHD"/>
</dbReference>
<comment type="caution">
    <text evidence="1">The sequence shown here is derived from an EMBL/GenBank/DDBJ whole genome shotgun (WGS) entry which is preliminary data.</text>
</comment>
<name>A0ABV1AEX5_9TELE</name>
<evidence type="ECO:0000313" key="2">
    <source>
        <dbReference type="Proteomes" id="UP001469553"/>
    </source>
</evidence>
<dbReference type="SUPFAM" id="SSF57903">
    <property type="entry name" value="FYVE/PHD zinc finger"/>
    <property type="match status" value="1"/>
</dbReference>
<protein>
    <submittedName>
        <fullName evidence="1">Uncharacterized protein</fullName>
    </submittedName>
</protein>
<keyword evidence="2" id="KW-1185">Reference proteome</keyword>
<sequence length="102" mass="11894">MWTICIEGPYKFSHNFAERLLAKEAVDFPVSTEAVNSLRFDIAVKLLLNSDDLEDLCHFCGEMEKETDLNWIQSEMCLRWFHQAYVESPPTENTFKCFACSF</sequence>
<dbReference type="InterPro" id="IPR013083">
    <property type="entry name" value="Znf_RING/FYVE/PHD"/>
</dbReference>